<dbReference type="Pfam" id="PF09343">
    <property type="entry name" value="DUF2460"/>
    <property type="match status" value="1"/>
</dbReference>
<gene>
    <name evidence="2" type="ORF">FVF58_01090</name>
</gene>
<protein>
    <submittedName>
        <fullName evidence="2">TIGR02217 family protein</fullName>
    </submittedName>
</protein>
<accession>A0A5B0HL40</accession>
<reference evidence="2 3" key="1">
    <citation type="submission" date="2019-08" db="EMBL/GenBank/DDBJ databases">
        <title>Paraburkholderia sp. DCY113.</title>
        <authorList>
            <person name="Kang J."/>
        </authorList>
    </citation>
    <scope>NUCLEOTIDE SEQUENCE [LARGE SCALE GENOMIC DNA]</scope>
    <source>
        <strain evidence="2 3">DCY113</strain>
    </source>
</reference>
<evidence type="ECO:0000313" key="3">
    <source>
        <dbReference type="Proteomes" id="UP000325273"/>
    </source>
</evidence>
<dbReference type="EMBL" id="VTUZ01000001">
    <property type="protein sequence ID" value="KAA1015977.1"/>
    <property type="molecule type" value="Genomic_DNA"/>
</dbReference>
<name>A0A5B0HL40_9BURK</name>
<dbReference type="RefSeq" id="WP_149668104.1">
    <property type="nucleotide sequence ID" value="NZ_VTUZ01000001.1"/>
</dbReference>
<comment type="caution">
    <text evidence="2">The sequence shown here is derived from an EMBL/GenBank/DDBJ whole genome shotgun (WGS) entry which is preliminary data.</text>
</comment>
<dbReference type="AlphaFoldDB" id="A0A5B0HL40"/>
<proteinExistence type="predicted"/>
<feature type="domain" description="DUF2460" evidence="1">
    <location>
        <begin position="9"/>
        <end position="207"/>
    </location>
</feature>
<evidence type="ECO:0000259" key="1">
    <source>
        <dbReference type="Pfam" id="PF09343"/>
    </source>
</evidence>
<dbReference type="Proteomes" id="UP000325273">
    <property type="component" value="Unassembled WGS sequence"/>
</dbReference>
<dbReference type="InterPro" id="IPR011740">
    <property type="entry name" value="DUF2460"/>
</dbReference>
<sequence>MATFLESPRFPDNIAFGATVGPTYLTVVTPVYSGRDGRIPAWSQSRIRFEVGRRAMTAAATAALDAFFRAVKGRAFGFRVKDWTDYSADVTTGVLVPQVTSGIYQLAKRYVTGSLSETRLIQKPVAGTVQVFKNGVLITSGLSLDTTTGLVTISPVPGGSDVLSWLGQFDVPVRFDVDEMKKQIMDRNGGAGDLLVDWGSIPLVEIRI</sequence>
<evidence type="ECO:0000313" key="2">
    <source>
        <dbReference type="EMBL" id="KAA1015977.1"/>
    </source>
</evidence>
<keyword evidence="3" id="KW-1185">Reference proteome</keyword>
<organism evidence="2 3">
    <name type="scientific">Paraburkholderia panacisoli</name>
    <dbReference type="NCBI Taxonomy" id="2603818"/>
    <lineage>
        <taxon>Bacteria</taxon>
        <taxon>Pseudomonadati</taxon>
        <taxon>Pseudomonadota</taxon>
        <taxon>Betaproteobacteria</taxon>
        <taxon>Burkholderiales</taxon>
        <taxon>Burkholderiaceae</taxon>
        <taxon>Paraburkholderia</taxon>
    </lineage>
</organism>